<dbReference type="Proteomes" id="UP000807850">
    <property type="component" value="Unassembled WGS sequence"/>
</dbReference>
<dbReference type="AlphaFoldDB" id="A0A9D6L9J6"/>
<evidence type="ECO:0000313" key="1">
    <source>
        <dbReference type="EMBL" id="MBI3539485.1"/>
    </source>
</evidence>
<evidence type="ECO:0000313" key="2">
    <source>
        <dbReference type="Proteomes" id="UP000807850"/>
    </source>
</evidence>
<name>A0A9D6L9J6_UNCEI</name>
<sequence>MSHDWRNPERVVPWKPRQRFTVTALGRAAAERYQSAIRAAQQGASPRAALDQAKQEWADGLKLRSADGIVLEDLVAGHGSLAEMQETLDACGLTLRDARGTLDRLKAAQLIEPLEAADRV</sequence>
<protein>
    <submittedName>
        <fullName evidence="1">Uncharacterized protein</fullName>
    </submittedName>
</protein>
<proteinExistence type="predicted"/>
<comment type="caution">
    <text evidence="1">The sequence shown here is derived from an EMBL/GenBank/DDBJ whole genome shotgun (WGS) entry which is preliminary data.</text>
</comment>
<dbReference type="EMBL" id="JACQAY010000134">
    <property type="protein sequence ID" value="MBI3539485.1"/>
    <property type="molecule type" value="Genomic_DNA"/>
</dbReference>
<organism evidence="1 2">
    <name type="scientific">Eiseniibacteriota bacterium</name>
    <dbReference type="NCBI Taxonomy" id="2212470"/>
    <lineage>
        <taxon>Bacteria</taxon>
        <taxon>Candidatus Eiseniibacteriota</taxon>
    </lineage>
</organism>
<accession>A0A9D6L9J6</accession>
<gene>
    <name evidence="1" type="ORF">HY076_04350</name>
</gene>
<reference evidence="1" key="1">
    <citation type="submission" date="2020-07" db="EMBL/GenBank/DDBJ databases">
        <title>Huge and variable diversity of episymbiotic CPR bacteria and DPANN archaea in groundwater ecosystems.</title>
        <authorList>
            <person name="He C.Y."/>
            <person name="Keren R."/>
            <person name="Whittaker M."/>
            <person name="Farag I.F."/>
            <person name="Doudna J."/>
            <person name="Cate J.H.D."/>
            <person name="Banfield J.F."/>
        </authorList>
    </citation>
    <scope>NUCLEOTIDE SEQUENCE</scope>
    <source>
        <strain evidence="1">NC_groundwater_928_Pr1_S-0.2um_72_17</strain>
    </source>
</reference>